<comment type="caution">
    <text evidence="4">The sequence shown here is derived from an EMBL/GenBank/DDBJ whole genome shotgun (WGS) entry which is preliminary data.</text>
</comment>
<dbReference type="Gene3D" id="3.40.50.300">
    <property type="entry name" value="P-loop containing nucleotide triphosphate hydrolases"/>
    <property type="match status" value="2"/>
</dbReference>
<dbReference type="PANTHER" id="PTHR42855:SF2">
    <property type="entry name" value="DRUG RESISTANCE ABC TRANSPORTER,ATP-BINDING PROTEIN"/>
    <property type="match status" value="1"/>
</dbReference>
<keyword evidence="1" id="KW-0547">Nucleotide-binding</keyword>
<feature type="domain" description="ABC transporter" evidence="3">
    <location>
        <begin position="306"/>
        <end position="504"/>
    </location>
</feature>
<dbReference type="RefSeq" id="WP_281095462.1">
    <property type="nucleotide sequence ID" value="NZ_JARYZI010000013.1"/>
</dbReference>
<accession>A0ABT6NGK5</accession>
<proteinExistence type="predicted"/>
<dbReference type="Pfam" id="PF00005">
    <property type="entry name" value="ABC_tran"/>
    <property type="match status" value="2"/>
</dbReference>
<reference evidence="4 5" key="1">
    <citation type="submission" date="2023-04" db="EMBL/GenBank/DDBJ databases">
        <title>Fusibacter bizertensis strain WBS, isolated from littoral bottom sediments of the Arctic seas - biochemical and genomic analysis.</title>
        <authorList>
            <person name="Brioukhanov A.L."/>
        </authorList>
    </citation>
    <scope>NUCLEOTIDE SEQUENCE [LARGE SCALE GENOMIC DNA]</scope>
    <source>
        <strain evidence="4 5">WBS</strain>
    </source>
</reference>
<keyword evidence="5" id="KW-1185">Reference proteome</keyword>
<protein>
    <submittedName>
        <fullName evidence="4">ABC-F type ribosomal protection protein</fullName>
    </submittedName>
</protein>
<evidence type="ECO:0000313" key="4">
    <source>
        <dbReference type="EMBL" id="MDH8679565.1"/>
    </source>
</evidence>
<feature type="domain" description="ABC transporter" evidence="3">
    <location>
        <begin position="4"/>
        <end position="213"/>
    </location>
</feature>
<evidence type="ECO:0000259" key="3">
    <source>
        <dbReference type="PROSITE" id="PS50893"/>
    </source>
</evidence>
<dbReference type="PANTHER" id="PTHR42855">
    <property type="entry name" value="ABC TRANSPORTER ATP-BINDING SUBUNIT"/>
    <property type="match status" value="1"/>
</dbReference>
<dbReference type="CDD" id="cd03221">
    <property type="entry name" value="ABCF_EF-3"/>
    <property type="match status" value="2"/>
</dbReference>
<dbReference type="Proteomes" id="UP001158045">
    <property type="component" value="Unassembled WGS sequence"/>
</dbReference>
<dbReference type="SMART" id="SM00382">
    <property type="entry name" value="AAA"/>
    <property type="match status" value="2"/>
</dbReference>
<dbReference type="InterPro" id="IPR051309">
    <property type="entry name" value="ABCF_ATPase"/>
</dbReference>
<dbReference type="PROSITE" id="PS00211">
    <property type="entry name" value="ABC_TRANSPORTER_1"/>
    <property type="match status" value="1"/>
</dbReference>
<dbReference type="InterPro" id="IPR027417">
    <property type="entry name" value="P-loop_NTPase"/>
</dbReference>
<evidence type="ECO:0000256" key="2">
    <source>
        <dbReference type="ARBA" id="ARBA00022840"/>
    </source>
</evidence>
<dbReference type="SUPFAM" id="SSF52540">
    <property type="entry name" value="P-loop containing nucleoside triphosphate hydrolases"/>
    <property type="match status" value="2"/>
</dbReference>
<evidence type="ECO:0000256" key="1">
    <source>
        <dbReference type="ARBA" id="ARBA00022741"/>
    </source>
</evidence>
<evidence type="ECO:0000313" key="5">
    <source>
        <dbReference type="Proteomes" id="UP001158045"/>
    </source>
</evidence>
<dbReference type="InterPro" id="IPR003593">
    <property type="entry name" value="AAA+_ATPase"/>
</dbReference>
<sequence>MSQIKITNLTFAYEGTYDNIFKNVSFQIDTNWKLGFTGRNGRGKTTFMRLLLGELSYTGSIHASVHFDYFPYAVADMSLTTREVIGNIEPHYEHWALCKELYQLELDEGILDRVFNTLSQGERTKVLLAILFLKSNNFLLIDEPTNHLDLEGRECVSNYLRRKKGFILISHDRMFLDHIIDHVLSINKTNIEIQKGNFSSWMQNKAYQDQFEIAENEKLLRDIHRLGESAKRTAGWSDLTEKSKFGSDVPDRGYVGHKAAKMMKRAKAISQRREKALEDKKKLLKNIESNDALEIKQADHFSNTYLVIDTLSASYGENVVLSDLTFKIEKGDRVAIIGANGSGKSSILKAIIQSLKLNAGISYSENEAIQDLHTSGNIKGAKDLVISYVSQDTSHLKGTLKEYALEHALDEGLFKSMLSKLDFDVIQFEKDIRFFSEGQKKKVLLAKSICDRAHLYIWDEPLNYVDVLSRVQLEDMILAYAPTMIFVEHDQAFIENIATNIIELG</sequence>
<dbReference type="InterPro" id="IPR003439">
    <property type="entry name" value="ABC_transporter-like_ATP-bd"/>
</dbReference>
<gene>
    <name evidence="4" type="primary">abc-f</name>
    <name evidence="4" type="ORF">QE109_15505</name>
</gene>
<dbReference type="InterPro" id="IPR017871">
    <property type="entry name" value="ABC_transporter-like_CS"/>
</dbReference>
<dbReference type="PROSITE" id="PS50893">
    <property type="entry name" value="ABC_TRANSPORTER_2"/>
    <property type="match status" value="2"/>
</dbReference>
<keyword evidence="2" id="KW-0067">ATP-binding</keyword>
<organism evidence="4 5">
    <name type="scientific">Fusibacter bizertensis</name>
    <dbReference type="NCBI Taxonomy" id="1488331"/>
    <lineage>
        <taxon>Bacteria</taxon>
        <taxon>Bacillati</taxon>
        <taxon>Bacillota</taxon>
        <taxon>Clostridia</taxon>
        <taxon>Eubacteriales</taxon>
        <taxon>Eubacteriales Family XII. Incertae Sedis</taxon>
        <taxon>Fusibacter</taxon>
    </lineage>
</organism>
<name>A0ABT6NGK5_9FIRM</name>
<dbReference type="EMBL" id="JARYZI010000013">
    <property type="protein sequence ID" value="MDH8679565.1"/>
    <property type="molecule type" value="Genomic_DNA"/>
</dbReference>
<dbReference type="NCBIfam" id="NF000355">
    <property type="entry name" value="ribo_prot_ABC_F"/>
    <property type="match status" value="1"/>
</dbReference>